<name>A0ABP8KEB0_9BACT</name>
<organism evidence="3 4">
    <name type="scientific">Nibrella viscosa</name>
    <dbReference type="NCBI Taxonomy" id="1084524"/>
    <lineage>
        <taxon>Bacteria</taxon>
        <taxon>Pseudomonadati</taxon>
        <taxon>Bacteroidota</taxon>
        <taxon>Cytophagia</taxon>
        <taxon>Cytophagales</taxon>
        <taxon>Spirosomataceae</taxon>
        <taxon>Nibrella</taxon>
    </lineage>
</organism>
<gene>
    <name evidence="3" type="ORF">GCM10023187_22440</name>
</gene>
<evidence type="ECO:0000259" key="2">
    <source>
        <dbReference type="Pfam" id="PF26303"/>
    </source>
</evidence>
<keyword evidence="4" id="KW-1185">Reference proteome</keyword>
<dbReference type="Pfam" id="PF26303">
    <property type="entry name" value="UPF0323"/>
    <property type="match status" value="1"/>
</dbReference>
<feature type="compositionally biased region" description="Gly residues" evidence="1">
    <location>
        <begin position="186"/>
        <end position="195"/>
    </location>
</feature>
<dbReference type="InterPro" id="IPR059092">
    <property type="entry name" value="UPF0323_dom"/>
</dbReference>
<feature type="domain" description="UPF0323" evidence="2">
    <location>
        <begin position="55"/>
        <end position="175"/>
    </location>
</feature>
<evidence type="ECO:0000313" key="4">
    <source>
        <dbReference type="Proteomes" id="UP001500936"/>
    </source>
</evidence>
<dbReference type="EMBL" id="BAABHB010000003">
    <property type="protein sequence ID" value="GAA4404737.1"/>
    <property type="molecule type" value="Genomic_DNA"/>
</dbReference>
<dbReference type="RefSeq" id="WP_345267024.1">
    <property type="nucleotide sequence ID" value="NZ_BAABHB010000003.1"/>
</dbReference>
<comment type="caution">
    <text evidence="3">The sequence shown here is derived from an EMBL/GenBank/DDBJ whole genome shotgun (WGS) entry which is preliminary data.</text>
</comment>
<proteinExistence type="predicted"/>
<reference evidence="4" key="1">
    <citation type="journal article" date="2019" name="Int. J. Syst. Evol. Microbiol.">
        <title>The Global Catalogue of Microorganisms (GCM) 10K type strain sequencing project: providing services to taxonomists for standard genome sequencing and annotation.</title>
        <authorList>
            <consortium name="The Broad Institute Genomics Platform"/>
            <consortium name="The Broad Institute Genome Sequencing Center for Infectious Disease"/>
            <person name="Wu L."/>
            <person name="Ma J."/>
        </authorList>
    </citation>
    <scope>NUCLEOTIDE SEQUENCE [LARGE SCALE GENOMIC DNA]</scope>
    <source>
        <strain evidence="4">JCM 17925</strain>
    </source>
</reference>
<feature type="region of interest" description="Disordered" evidence="1">
    <location>
        <begin position="170"/>
        <end position="203"/>
    </location>
</feature>
<sequence>MTPLRKHTILRRVKDITIGTTLSIALLNGSVLLQSCGNNRNEQTEQTETAFREGVLTYITETAPGNFRITDEVQADPSRAGAIVNYYDGHRDTLSVDAAKRLVQNDPSTSQYFNNPNNYGMHHGSGLANVLLWGSLGYMLGRSTTPRYGYEQQFRSGAYANPNVYNKSTQLSERVRSSRISRPAGGRSGFFGGNRSGSRGYSS</sequence>
<protein>
    <recommendedName>
        <fullName evidence="2">UPF0323 domain-containing protein</fullName>
    </recommendedName>
</protein>
<evidence type="ECO:0000313" key="3">
    <source>
        <dbReference type="EMBL" id="GAA4404737.1"/>
    </source>
</evidence>
<evidence type="ECO:0000256" key="1">
    <source>
        <dbReference type="SAM" id="MobiDB-lite"/>
    </source>
</evidence>
<dbReference type="Proteomes" id="UP001500936">
    <property type="component" value="Unassembled WGS sequence"/>
</dbReference>
<accession>A0ABP8KEB0</accession>